<proteinExistence type="predicted"/>
<name>A0A518GR20_9PLAN</name>
<dbReference type="OrthoDB" id="215300at2"/>
<sequence length="63" mass="7420">MSSLAATKVDSRANVDLVEELRLRAWARSHYEPADRRSRRLHPIVLDEMQRKDQEQITPSHPR</sequence>
<accession>A0A518GR20</accession>
<keyword evidence="3" id="KW-1185">Reference proteome</keyword>
<protein>
    <submittedName>
        <fullName evidence="2">Uncharacterized protein</fullName>
    </submittedName>
</protein>
<dbReference type="EMBL" id="CP036299">
    <property type="protein sequence ID" value="QDV31029.1"/>
    <property type="molecule type" value="Genomic_DNA"/>
</dbReference>
<evidence type="ECO:0000313" key="3">
    <source>
        <dbReference type="Proteomes" id="UP000315349"/>
    </source>
</evidence>
<reference evidence="2 3" key="1">
    <citation type="submission" date="2019-02" db="EMBL/GenBank/DDBJ databases">
        <title>Deep-cultivation of Planctomycetes and their phenomic and genomic characterization uncovers novel biology.</title>
        <authorList>
            <person name="Wiegand S."/>
            <person name="Jogler M."/>
            <person name="Boedeker C."/>
            <person name="Pinto D."/>
            <person name="Vollmers J."/>
            <person name="Rivas-Marin E."/>
            <person name="Kohn T."/>
            <person name="Peeters S.H."/>
            <person name="Heuer A."/>
            <person name="Rast P."/>
            <person name="Oberbeckmann S."/>
            <person name="Bunk B."/>
            <person name="Jeske O."/>
            <person name="Meyerdierks A."/>
            <person name="Storesund J.E."/>
            <person name="Kallscheuer N."/>
            <person name="Luecker S."/>
            <person name="Lage O.M."/>
            <person name="Pohl T."/>
            <person name="Merkel B.J."/>
            <person name="Hornburger P."/>
            <person name="Mueller R.-W."/>
            <person name="Bruemmer F."/>
            <person name="Labrenz M."/>
            <person name="Spormann A.M."/>
            <person name="Op den Camp H."/>
            <person name="Overmann J."/>
            <person name="Amann R."/>
            <person name="Jetten M.S.M."/>
            <person name="Mascher T."/>
            <person name="Medema M.H."/>
            <person name="Devos D.P."/>
            <person name="Kaster A.-K."/>
            <person name="Ovreas L."/>
            <person name="Rohde M."/>
            <person name="Galperin M.Y."/>
            <person name="Jogler C."/>
        </authorList>
    </citation>
    <scope>NUCLEOTIDE SEQUENCE [LARGE SCALE GENOMIC DNA]</scope>
    <source>
        <strain evidence="2 3">Spb1</strain>
    </source>
</reference>
<dbReference type="RefSeq" id="WP_145301297.1">
    <property type="nucleotide sequence ID" value="NZ_CP036299.1"/>
</dbReference>
<feature type="region of interest" description="Disordered" evidence="1">
    <location>
        <begin position="31"/>
        <end position="63"/>
    </location>
</feature>
<gene>
    <name evidence="2" type="ORF">Spb1_29660</name>
</gene>
<dbReference type="KEGG" id="peh:Spb1_29660"/>
<dbReference type="AlphaFoldDB" id="A0A518GR20"/>
<dbReference type="Proteomes" id="UP000315349">
    <property type="component" value="Chromosome"/>
</dbReference>
<evidence type="ECO:0000256" key="1">
    <source>
        <dbReference type="SAM" id="MobiDB-lite"/>
    </source>
</evidence>
<evidence type="ECO:0000313" key="2">
    <source>
        <dbReference type="EMBL" id="QDV31029.1"/>
    </source>
</evidence>
<organism evidence="2 3">
    <name type="scientific">Planctopirus ephydatiae</name>
    <dbReference type="NCBI Taxonomy" id="2528019"/>
    <lineage>
        <taxon>Bacteria</taxon>
        <taxon>Pseudomonadati</taxon>
        <taxon>Planctomycetota</taxon>
        <taxon>Planctomycetia</taxon>
        <taxon>Planctomycetales</taxon>
        <taxon>Planctomycetaceae</taxon>
        <taxon>Planctopirus</taxon>
    </lineage>
</organism>